<comment type="caution">
    <text evidence="3">The sequence shown here is derived from an EMBL/GenBank/DDBJ whole genome shotgun (WGS) entry which is preliminary data.</text>
</comment>
<keyword evidence="2" id="KW-1133">Transmembrane helix</keyword>
<feature type="coiled-coil region" evidence="1">
    <location>
        <begin position="103"/>
        <end position="130"/>
    </location>
</feature>
<name>A0ABR8VJG3_9BACI</name>
<protein>
    <recommendedName>
        <fullName evidence="5">GGDEF domain-containing protein</fullName>
    </recommendedName>
</protein>
<keyword evidence="2" id="KW-0472">Membrane</keyword>
<keyword evidence="1" id="KW-0175">Coiled coil</keyword>
<keyword evidence="2" id="KW-0812">Transmembrane</keyword>
<evidence type="ECO:0000313" key="4">
    <source>
        <dbReference type="Proteomes" id="UP000648182"/>
    </source>
</evidence>
<dbReference type="EMBL" id="JACSPV010000009">
    <property type="protein sequence ID" value="MBD8004863.1"/>
    <property type="molecule type" value="Genomic_DNA"/>
</dbReference>
<sequence>MKSHRLHWLMALWAVSIATQLLLPTTMFFIQASVVIIILLLMTLFKSSVNFLIFLSTILVYGFCLTVYSMNHQIFDAGQYELILAHLLLTASILLNWLIVHELKTLNQKIQEMEVRLNQLEKIDNETKALSFPEFLERGLLIETGMRRRGEKGYLLYFTMTDIVPLTVKSSLRQEFIKACLHTVRAGYDLVTSPTDEEILIFLQATDEAGRDIVIHRIEEAMKQNVNCISMPFSIHSWEVENLEEKLDELMNRKGA</sequence>
<keyword evidence="4" id="KW-1185">Reference proteome</keyword>
<feature type="transmembrane region" description="Helical" evidence="2">
    <location>
        <begin position="52"/>
        <end position="70"/>
    </location>
</feature>
<dbReference type="RefSeq" id="WP_191811377.1">
    <property type="nucleotide sequence ID" value="NZ_JACSPV010000009.1"/>
</dbReference>
<evidence type="ECO:0000313" key="3">
    <source>
        <dbReference type="EMBL" id="MBD8004863.1"/>
    </source>
</evidence>
<evidence type="ECO:0000256" key="1">
    <source>
        <dbReference type="SAM" id="Coils"/>
    </source>
</evidence>
<evidence type="ECO:0008006" key="5">
    <source>
        <dbReference type="Google" id="ProtNLM"/>
    </source>
</evidence>
<gene>
    <name evidence="3" type="ORF">H9631_07190</name>
</gene>
<organism evidence="3 4">
    <name type="scientific">Bacillus norwichensis</name>
    <dbReference type="NCBI Taxonomy" id="2762217"/>
    <lineage>
        <taxon>Bacteria</taxon>
        <taxon>Bacillati</taxon>
        <taxon>Bacillota</taxon>
        <taxon>Bacilli</taxon>
        <taxon>Bacillales</taxon>
        <taxon>Bacillaceae</taxon>
        <taxon>Bacillus</taxon>
    </lineage>
</organism>
<accession>A0ABR8VJG3</accession>
<feature type="transmembrane region" description="Helical" evidence="2">
    <location>
        <begin position="28"/>
        <end position="45"/>
    </location>
</feature>
<dbReference type="Proteomes" id="UP000648182">
    <property type="component" value="Unassembled WGS sequence"/>
</dbReference>
<proteinExistence type="predicted"/>
<reference evidence="3 4" key="1">
    <citation type="submission" date="2020-08" db="EMBL/GenBank/DDBJ databases">
        <title>A Genomic Blueprint of the Chicken Gut Microbiome.</title>
        <authorList>
            <person name="Gilroy R."/>
            <person name="Ravi A."/>
            <person name="Getino M."/>
            <person name="Pursley I."/>
            <person name="Horton D.L."/>
            <person name="Alikhan N.-F."/>
            <person name="Baker D."/>
            <person name="Gharbi K."/>
            <person name="Hall N."/>
            <person name="Watson M."/>
            <person name="Adriaenssens E.M."/>
            <person name="Foster-Nyarko E."/>
            <person name="Jarju S."/>
            <person name="Secka A."/>
            <person name="Antonio M."/>
            <person name="Oren A."/>
            <person name="Chaudhuri R."/>
            <person name="La Ragione R.M."/>
            <person name="Hildebrand F."/>
            <person name="Pallen M.J."/>
        </authorList>
    </citation>
    <scope>NUCLEOTIDE SEQUENCE [LARGE SCALE GENOMIC DNA]</scope>
    <source>
        <strain evidence="3 4">Sa1BUA2</strain>
    </source>
</reference>
<evidence type="ECO:0000256" key="2">
    <source>
        <dbReference type="SAM" id="Phobius"/>
    </source>
</evidence>
<feature type="transmembrane region" description="Helical" evidence="2">
    <location>
        <begin position="82"/>
        <end position="100"/>
    </location>
</feature>